<evidence type="ECO:0000256" key="1">
    <source>
        <dbReference type="ARBA" id="ARBA00022741"/>
    </source>
</evidence>
<dbReference type="SUPFAM" id="SSF52540">
    <property type="entry name" value="P-loop containing nucleoside triphosphate hydrolases"/>
    <property type="match status" value="1"/>
</dbReference>
<keyword evidence="3" id="KW-0805">Transcription regulation</keyword>
<keyword evidence="5" id="KW-0804">Transcription</keyword>
<dbReference type="Pfam" id="PF25601">
    <property type="entry name" value="AAA_lid_14"/>
    <property type="match status" value="1"/>
</dbReference>
<dbReference type="SMART" id="SM00382">
    <property type="entry name" value="AAA"/>
    <property type="match status" value="1"/>
</dbReference>
<dbReference type="InterPro" id="IPR003018">
    <property type="entry name" value="GAF"/>
</dbReference>
<dbReference type="PROSITE" id="PS00688">
    <property type="entry name" value="SIGMA54_INTERACT_3"/>
    <property type="match status" value="1"/>
</dbReference>
<dbReference type="InterPro" id="IPR003593">
    <property type="entry name" value="AAA+_ATPase"/>
</dbReference>
<dbReference type="InterPro" id="IPR029016">
    <property type="entry name" value="GAF-like_dom_sf"/>
</dbReference>
<dbReference type="PROSITE" id="PS50045">
    <property type="entry name" value="SIGMA54_INTERACT_4"/>
    <property type="match status" value="1"/>
</dbReference>
<dbReference type="CDD" id="cd00009">
    <property type="entry name" value="AAA"/>
    <property type="match status" value="1"/>
</dbReference>
<dbReference type="Gene3D" id="3.30.450.40">
    <property type="match status" value="1"/>
</dbReference>
<dbReference type="PRINTS" id="PR01590">
    <property type="entry name" value="HTHFIS"/>
</dbReference>
<evidence type="ECO:0000256" key="4">
    <source>
        <dbReference type="ARBA" id="ARBA00023125"/>
    </source>
</evidence>
<dbReference type="PROSITE" id="PS00675">
    <property type="entry name" value="SIGMA54_INTERACT_1"/>
    <property type="match status" value="1"/>
</dbReference>
<dbReference type="InterPro" id="IPR027417">
    <property type="entry name" value="P-loop_NTPase"/>
</dbReference>
<dbReference type="EMBL" id="LNQE01001021">
    <property type="protein sequence ID" value="KUG21798.1"/>
    <property type="molecule type" value="Genomic_DNA"/>
</dbReference>
<dbReference type="PANTHER" id="PTHR32071">
    <property type="entry name" value="TRANSCRIPTIONAL REGULATORY PROTEIN"/>
    <property type="match status" value="1"/>
</dbReference>
<proteinExistence type="predicted"/>
<name>A0A0W8FLI6_9ZZZZ</name>
<dbReference type="GO" id="GO:0005524">
    <property type="term" value="F:ATP binding"/>
    <property type="evidence" value="ECO:0007669"/>
    <property type="project" value="UniProtKB-KW"/>
</dbReference>
<evidence type="ECO:0000259" key="6">
    <source>
        <dbReference type="PROSITE" id="PS50045"/>
    </source>
</evidence>
<dbReference type="PROSITE" id="PS00676">
    <property type="entry name" value="SIGMA54_INTERACT_2"/>
    <property type="match status" value="1"/>
</dbReference>
<keyword evidence="2" id="KW-0067">ATP-binding</keyword>
<evidence type="ECO:0000256" key="5">
    <source>
        <dbReference type="ARBA" id="ARBA00023163"/>
    </source>
</evidence>
<dbReference type="Pfam" id="PF01590">
    <property type="entry name" value="GAF"/>
    <property type="match status" value="1"/>
</dbReference>
<dbReference type="InterPro" id="IPR025944">
    <property type="entry name" value="Sigma_54_int_dom_CS"/>
</dbReference>
<dbReference type="InterPro" id="IPR009057">
    <property type="entry name" value="Homeodomain-like_sf"/>
</dbReference>
<dbReference type="AlphaFoldDB" id="A0A0W8FLI6"/>
<comment type="caution">
    <text evidence="7">The sequence shown here is derived from an EMBL/GenBank/DDBJ whole genome shotgun (WGS) entry which is preliminary data.</text>
</comment>
<dbReference type="GO" id="GO:0006355">
    <property type="term" value="P:regulation of DNA-templated transcription"/>
    <property type="evidence" value="ECO:0007669"/>
    <property type="project" value="InterPro"/>
</dbReference>
<dbReference type="Pfam" id="PF00158">
    <property type="entry name" value="Sigma54_activat"/>
    <property type="match status" value="1"/>
</dbReference>
<dbReference type="FunFam" id="3.40.50.300:FF:000006">
    <property type="entry name" value="DNA-binding transcriptional regulator NtrC"/>
    <property type="match status" value="1"/>
</dbReference>
<gene>
    <name evidence="7" type="ORF">ASZ90_008455</name>
</gene>
<protein>
    <submittedName>
        <fullName evidence="7">Response regulator of zinc sigma-54-dependent two-component system</fullName>
    </submittedName>
</protein>
<dbReference type="InterPro" id="IPR002078">
    <property type="entry name" value="Sigma_54_int"/>
</dbReference>
<dbReference type="SUPFAM" id="SSF55781">
    <property type="entry name" value="GAF domain-like"/>
    <property type="match status" value="1"/>
</dbReference>
<evidence type="ECO:0000256" key="3">
    <source>
        <dbReference type="ARBA" id="ARBA00023015"/>
    </source>
</evidence>
<dbReference type="Pfam" id="PF02954">
    <property type="entry name" value="HTH_8"/>
    <property type="match status" value="1"/>
</dbReference>
<accession>A0A0W8FLI6</accession>
<dbReference type="Gene3D" id="1.10.10.60">
    <property type="entry name" value="Homeodomain-like"/>
    <property type="match status" value="1"/>
</dbReference>
<keyword evidence="4" id="KW-0238">DNA-binding</keyword>
<dbReference type="SUPFAM" id="SSF46689">
    <property type="entry name" value="Homeodomain-like"/>
    <property type="match status" value="1"/>
</dbReference>
<dbReference type="InterPro" id="IPR058031">
    <property type="entry name" value="AAA_lid_NorR"/>
</dbReference>
<organism evidence="7">
    <name type="scientific">hydrocarbon metagenome</name>
    <dbReference type="NCBI Taxonomy" id="938273"/>
    <lineage>
        <taxon>unclassified sequences</taxon>
        <taxon>metagenomes</taxon>
        <taxon>ecological metagenomes</taxon>
    </lineage>
</organism>
<dbReference type="InterPro" id="IPR025943">
    <property type="entry name" value="Sigma_54_int_dom_ATP-bd_2"/>
</dbReference>
<sequence length="527" mass="58973">MNKSTKKYFLENDHKLSIHSYEELAALHAIAKILAQPTDLRDELDQILQEMSSRLGMQRGMISLFDRDKNEIWLDIAHDVNIKGLDVTYKPGEGITGEVAQTGRPMAVANLGHAAHFLDRTGARRNLNRSELAFLCVPIIYDDKVVGVLSADKVAHEVENLDKELAMLSAVAELMAKFVHIRALEEENKRLKKIVGSERPPSVDIIGHSKPMQEVFGLVAQVADSNTTVLITGETGTGKELIAKAIHMNSSRRKGPMVQVNCAAIPDTLIESELFGHERGAFTGALQQRRGRFEEANGGTIFLDEVGELSAAAQVKLLRVLQEKRFQPLGSSRVINVNVRIIAATNRDLEQDIIAERFRADLFYRLNVFPIYLPSLRERGSDIILLADHFILKYSKEMDKNVKRISTAAIEVFLSHKWPGNVRELENCIERAVLLSKTDTIDCAHLPPSLQVKETKAEKKEHSKLSSVVEAQERTLIIDTLEATGGNQTKAAKMLGTTKRIIQYKINKLGIDPKFFRKQKKEASEFV</sequence>
<dbReference type="Gene3D" id="3.40.50.300">
    <property type="entry name" value="P-loop containing nucleotide triphosphate hydrolases"/>
    <property type="match status" value="1"/>
</dbReference>
<dbReference type="SMART" id="SM00065">
    <property type="entry name" value="GAF"/>
    <property type="match status" value="1"/>
</dbReference>
<dbReference type="PANTHER" id="PTHR32071:SF57">
    <property type="entry name" value="C4-DICARBOXYLATE TRANSPORT TRANSCRIPTIONAL REGULATORY PROTEIN DCTD"/>
    <property type="match status" value="1"/>
</dbReference>
<dbReference type="GO" id="GO:0043565">
    <property type="term" value="F:sequence-specific DNA binding"/>
    <property type="evidence" value="ECO:0007669"/>
    <property type="project" value="InterPro"/>
</dbReference>
<keyword evidence="1" id="KW-0547">Nucleotide-binding</keyword>
<dbReference type="Gene3D" id="1.10.8.60">
    <property type="match status" value="1"/>
</dbReference>
<evidence type="ECO:0000313" key="7">
    <source>
        <dbReference type="EMBL" id="KUG21798.1"/>
    </source>
</evidence>
<reference evidence="7" key="1">
    <citation type="journal article" date="2015" name="Proc. Natl. Acad. Sci. U.S.A.">
        <title>Networks of energetic and metabolic interactions define dynamics in microbial communities.</title>
        <authorList>
            <person name="Embree M."/>
            <person name="Liu J.K."/>
            <person name="Al-Bassam M.M."/>
            <person name="Zengler K."/>
        </authorList>
    </citation>
    <scope>NUCLEOTIDE SEQUENCE</scope>
</reference>
<dbReference type="InterPro" id="IPR002197">
    <property type="entry name" value="HTH_Fis"/>
</dbReference>
<evidence type="ECO:0000256" key="2">
    <source>
        <dbReference type="ARBA" id="ARBA00022840"/>
    </source>
</evidence>
<feature type="domain" description="Sigma-54 factor interaction" evidence="6">
    <location>
        <begin position="205"/>
        <end position="434"/>
    </location>
</feature>
<dbReference type="InterPro" id="IPR025662">
    <property type="entry name" value="Sigma_54_int_dom_ATP-bd_1"/>
</dbReference>